<gene>
    <name evidence="5" type="ORF">SEMRO_1265_G257460.1</name>
</gene>
<proteinExistence type="inferred from homology"/>
<evidence type="ECO:0000256" key="3">
    <source>
        <dbReference type="ARBA" id="ARBA00038493"/>
    </source>
</evidence>
<dbReference type="CDD" id="cd03141">
    <property type="entry name" value="GATase1_Hsp31_like"/>
    <property type="match status" value="1"/>
</dbReference>
<sequence length="224" mass="23768">MKIVLVCTSASELKGHPTGLWLEECAVPYYMFKEKGYEVVLASPTGGPIPLDQNSLVGDFFVADAKKFMHDGEAVGALSHTVKLDAVDWSTVDAIYLAGGHGTCVDFVNNPALKSAIETLFNADKIVACDCHGPIALADCVKADGSPLVKDKVVTGFADSEEIAVQLEKIVPFLVESKFREQGAKYEKAGDWQVKVCVDGNLITGQNPASSEACAKAVVTALSS</sequence>
<dbReference type="InterPro" id="IPR050325">
    <property type="entry name" value="Prot/Nucl_acid_deglycase"/>
</dbReference>
<evidence type="ECO:0000259" key="4">
    <source>
        <dbReference type="Pfam" id="PF01965"/>
    </source>
</evidence>
<dbReference type="GO" id="GO:0019243">
    <property type="term" value="P:methylglyoxal catabolic process to D-lactate via S-lactoyl-glutathione"/>
    <property type="evidence" value="ECO:0007669"/>
    <property type="project" value="TreeGrafter"/>
</dbReference>
<evidence type="ECO:0000256" key="2">
    <source>
        <dbReference type="ARBA" id="ARBA00023239"/>
    </source>
</evidence>
<comment type="similarity">
    <text evidence="3">Belongs to the peptidase C56 family. HSP31-like subfamily.</text>
</comment>
<keyword evidence="6" id="KW-1185">Reference proteome</keyword>
<protein>
    <submittedName>
        <fullName evidence="5">ThiJ PfpI family protein</fullName>
    </submittedName>
</protein>
<comment type="caution">
    <text evidence="5">The sequence shown here is derived from an EMBL/GenBank/DDBJ whole genome shotgun (WGS) entry which is preliminary data.</text>
</comment>
<feature type="domain" description="DJ-1/PfpI" evidence="4">
    <location>
        <begin position="24"/>
        <end position="220"/>
    </location>
</feature>
<dbReference type="PANTHER" id="PTHR48094:SF11">
    <property type="entry name" value="GLUTATHIONE-INDEPENDENT GLYOXALASE HSP31-RELATED"/>
    <property type="match status" value="1"/>
</dbReference>
<keyword evidence="1" id="KW-0346">Stress response</keyword>
<dbReference type="PANTHER" id="PTHR48094">
    <property type="entry name" value="PROTEIN/NUCLEIC ACID DEGLYCASE DJ-1-RELATED"/>
    <property type="match status" value="1"/>
</dbReference>
<name>A0A9N8HTE0_9STRA</name>
<organism evidence="5 6">
    <name type="scientific">Seminavis robusta</name>
    <dbReference type="NCBI Taxonomy" id="568900"/>
    <lineage>
        <taxon>Eukaryota</taxon>
        <taxon>Sar</taxon>
        <taxon>Stramenopiles</taxon>
        <taxon>Ochrophyta</taxon>
        <taxon>Bacillariophyta</taxon>
        <taxon>Bacillariophyceae</taxon>
        <taxon>Bacillariophycidae</taxon>
        <taxon>Naviculales</taxon>
        <taxon>Naviculaceae</taxon>
        <taxon>Seminavis</taxon>
    </lineage>
</organism>
<evidence type="ECO:0000256" key="1">
    <source>
        <dbReference type="ARBA" id="ARBA00023016"/>
    </source>
</evidence>
<reference evidence="5" key="1">
    <citation type="submission" date="2020-06" db="EMBL/GenBank/DDBJ databases">
        <authorList>
            <consortium name="Plant Systems Biology data submission"/>
        </authorList>
    </citation>
    <scope>NUCLEOTIDE SEQUENCE</scope>
    <source>
        <strain evidence="5">D6</strain>
    </source>
</reference>
<dbReference type="InterPro" id="IPR002818">
    <property type="entry name" value="DJ-1/PfpI"/>
</dbReference>
<dbReference type="OrthoDB" id="543156at2759"/>
<dbReference type="Proteomes" id="UP001153069">
    <property type="component" value="Unassembled WGS sequence"/>
</dbReference>
<evidence type="ECO:0000313" key="6">
    <source>
        <dbReference type="Proteomes" id="UP001153069"/>
    </source>
</evidence>
<keyword evidence="2" id="KW-0456">Lyase</keyword>
<accession>A0A9N8HTE0</accession>
<dbReference type="InterPro" id="IPR029062">
    <property type="entry name" value="Class_I_gatase-like"/>
</dbReference>
<dbReference type="Pfam" id="PF01965">
    <property type="entry name" value="DJ-1_PfpI"/>
    <property type="match status" value="1"/>
</dbReference>
<dbReference type="AlphaFoldDB" id="A0A9N8HTE0"/>
<dbReference type="GO" id="GO:0019172">
    <property type="term" value="F:glyoxalase III activity"/>
    <property type="evidence" value="ECO:0007669"/>
    <property type="project" value="TreeGrafter"/>
</dbReference>
<dbReference type="SUPFAM" id="SSF52317">
    <property type="entry name" value="Class I glutamine amidotransferase-like"/>
    <property type="match status" value="1"/>
</dbReference>
<evidence type="ECO:0000313" key="5">
    <source>
        <dbReference type="EMBL" id="CAB9522073.1"/>
    </source>
</evidence>
<dbReference type="EMBL" id="CAICTM010001263">
    <property type="protein sequence ID" value="CAB9522073.1"/>
    <property type="molecule type" value="Genomic_DNA"/>
</dbReference>
<dbReference type="Gene3D" id="3.40.50.880">
    <property type="match status" value="1"/>
</dbReference>
<dbReference type="GO" id="GO:0005737">
    <property type="term" value="C:cytoplasm"/>
    <property type="evidence" value="ECO:0007669"/>
    <property type="project" value="TreeGrafter"/>
</dbReference>